<feature type="transmembrane region" description="Helical" evidence="5">
    <location>
        <begin position="303"/>
        <end position="324"/>
    </location>
</feature>
<dbReference type="Pfam" id="PF01925">
    <property type="entry name" value="TauE"/>
    <property type="match status" value="1"/>
</dbReference>
<dbReference type="PANTHER" id="PTHR31154">
    <property type="entry name" value="MEMBRANE TRANSPORTER PROTEIN"/>
    <property type="match status" value="1"/>
</dbReference>
<comment type="subcellular location">
    <subcellularLocation>
        <location evidence="1">Membrane</location>
        <topology evidence="1">Multi-pass membrane protein</topology>
    </subcellularLocation>
</comment>
<feature type="transmembrane region" description="Helical" evidence="5">
    <location>
        <begin position="331"/>
        <end position="349"/>
    </location>
</feature>
<dbReference type="Proteomes" id="UP000267096">
    <property type="component" value="Unassembled WGS sequence"/>
</dbReference>
<dbReference type="GO" id="GO:0016020">
    <property type="term" value="C:membrane"/>
    <property type="evidence" value="ECO:0007669"/>
    <property type="project" value="UniProtKB-SubCell"/>
</dbReference>
<feature type="transmembrane region" description="Helical" evidence="5">
    <location>
        <begin position="233"/>
        <end position="260"/>
    </location>
</feature>
<dbReference type="EMBL" id="UYRR01031095">
    <property type="protein sequence ID" value="VDK45631.1"/>
    <property type="molecule type" value="Genomic_DNA"/>
</dbReference>
<dbReference type="OrthoDB" id="5846871at2759"/>
<keyword evidence="4 5" id="KW-0472">Membrane</keyword>
<keyword evidence="3 5" id="KW-1133">Transmembrane helix</keyword>
<keyword evidence="2 5" id="KW-0812">Transmembrane</keyword>
<dbReference type="InterPro" id="IPR002781">
    <property type="entry name" value="TM_pro_TauE-like"/>
</dbReference>
<feature type="transmembrane region" description="Helical" evidence="5">
    <location>
        <begin position="272"/>
        <end position="291"/>
    </location>
</feature>
<dbReference type="AlphaFoldDB" id="A0A0M3JVI6"/>
<evidence type="ECO:0000256" key="3">
    <source>
        <dbReference type="ARBA" id="ARBA00022989"/>
    </source>
</evidence>
<evidence type="ECO:0000313" key="6">
    <source>
        <dbReference type="EMBL" id="VDK45631.1"/>
    </source>
</evidence>
<evidence type="ECO:0000256" key="5">
    <source>
        <dbReference type="SAM" id="Phobius"/>
    </source>
</evidence>
<evidence type="ECO:0000256" key="4">
    <source>
        <dbReference type="ARBA" id="ARBA00023136"/>
    </source>
</evidence>
<organism evidence="8">
    <name type="scientific">Anisakis simplex</name>
    <name type="common">Herring worm</name>
    <dbReference type="NCBI Taxonomy" id="6269"/>
    <lineage>
        <taxon>Eukaryota</taxon>
        <taxon>Metazoa</taxon>
        <taxon>Ecdysozoa</taxon>
        <taxon>Nematoda</taxon>
        <taxon>Chromadorea</taxon>
        <taxon>Rhabditida</taxon>
        <taxon>Spirurina</taxon>
        <taxon>Ascaridomorpha</taxon>
        <taxon>Ascaridoidea</taxon>
        <taxon>Anisakidae</taxon>
        <taxon>Anisakis</taxon>
        <taxon>Anisakis simplex complex</taxon>
    </lineage>
</organism>
<evidence type="ECO:0000313" key="7">
    <source>
        <dbReference type="Proteomes" id="UP000267096"/>
    </source>
</evidence>
<reference evidence="8" key="1">
    <citation type="submission" date="2017-02" db="UniProtKB">
        <authorList>
            <consortium name="WormBaseParasite"/>
        </authorList>
    </citation>
    <scope>IDENTIFICATION</scope>
</reference>
<protein>
    <submittedName>
        <fullName evidence="8">Transporter</fullName>
    </submittedName>
</protein>
<dbReference type="PANTHER" id="PTHR31154:SF4">
    <property type="entry name" value="MEMBRANE TRANSPORTER PROTEIN"/>
    <property type="match status" value="1"/>
</dbReference>
<feature type="transmembrane region" description="Helical" evidence="5">
    <location>
        <begin position="369"/>
        <end position="388"/>
    </location>
</feature>
<keyword evidence="7" id="KW-1185">Reference proteome</keyword>
<name>A0A0M3JVI6_ANISI</name>
<feature type="transmembrane region" description="Helical" evidence="5">
    <location>
        <begin position="107"/>
        <end position="124"/>
    </location>
</feature>
<proteinExistence type="predicted"/>
<sequence>MPKRMNEENGKEGDASSMKHFISKHRRLLGEINSHFHHNRIVSGVAIPFIFFQTFYWLIAFRYNLFYLYEEKYILSIVMVFGALIGGEIILLVIFREQRMTTEGGGAIAFPVMTIALNISPMVARDFSLMIQSCGIFYFIQHLSINLFHIAALKQFFHSIAYLFVHEQPNFNNDLDHTVVLLLQVVDDFLSAAQKKMIFVSIFFSFALALYLLNYEKKRITFDSIQQFTPVKAILLVVNGFVGGIFTGFSGSGVDVYSFSILTLLFRISEKVATPTSVVLMAVNSMFGFFWRRFMDNDISEESWQYLAVCVPIVVLFAPLGSFAASHFHRLTLAVLIYVLETVALVSIFKTLHFFETVGAVIVIRPPLSLLGASAAIIIASFIFYYSMSRYGHHMANHQLDSQKNKTVSVACIS</sequence>
<evidence type="ECO:0000256" key="2">
    <source>
        <dbReference type="ARBA" id="ARBA00022692"/>
    </source>
</evidence>
<feature type="transmembrane region" description="Helical" evidence="5">
    <location>
        <begin position="197"/>
        <end position="213"/>
    </location>
</feature>
<accession>A0A0M3JVI6</accession>
<reference evidence="6 7" key="2">
    <citation type="submission" date="2018-11" db="EMBL/GenBank/DDBJ databases">
        <authorList>
            <consortium name="Pathogen Informatics"/>
        </authorList>
    </citation>
    <scope>NUCLEOTIDE SEQUENCE [LARGE SCALE GENOMIC DNA]</scope>
</reference>
<dbReference type="WBParaSite" id="ASIM_0001224101-mRNA-1">
    <property type="protein sequence ID" value="ASIM_0001224101-mRNA-1"/>
    <property type="gene ID" value="ASIM_0001224101"/>
</dbReference>
<feature type="transmembrane region" description="Helical" evidence="5">
    <location>
        <begin position="41"/>
        <end position="61"/>
    </location>
</feature>
<evidence type="ECO:0000256" key="1">
    <source>
        <dbReference type="ARBA" id="ARBA00004141"/>
    </source>
</evidence>
<gene>
    <name evidence="6" type="ORF">ASIM_LOCUS11707</name>
</gene>
<evidence type="ECO:0000313" key="8">
    <source>
        <dbReference type="WBParaSite" id="ASIM_0001224101-mRNA-1"/>
    </source>
</evidence>
<feature type="transmembrane region" description="Helical" evidence="5">
    <location>
        <begin position="73"/>
        <end position="95"/>
    </location>
</feature>